<dbReference type="AlphaFoldDB" id="A0A9K3GPL7"/>
<proteinExistence type="predicted"/>
<sequence length="235" mass="24213">MEAPTVGDVGTAYHTLCRSYPVALSNSAPCLSATEARQVVPKLHSLVSTMLQCLAPFAPPETEASPLLGGQSGLGQVLAEGVFPSLFPPITSSDVTGTESISGTPSLPTASNAVSSQSAKSTGLYGNKVLAGDADMAFGSGWDMGGGYSNYMPALPTTPSPSLRQALLLVLDSGDIPRDLYPVHMRGVVQSALGLLSMTARQGLVEGVHGCMPVVQLTSLRGGLESAMHRAEDVK</sequence>
<feature type="region of interest" description="Disordered" evidence="1">
    <location>
        <begin position="95"/>
        <end position="114"/>
    </location>
</feature>
<organism evidence="2 3">
    <name type="scientific">Kipferlia bialata</name>
    <dbReference type="NCBI Taxonomy" id="797122"/>
    <lineage>
        <taxon>Eukaryota</taxon>
        <taxon>Metamonada</taxon>
        <taxon>Carpediemonas-like organisms</taxon>
        <taxon>Kipferlia</taxon>
    </lineage>
</organism>
<name>A0A9K3GPL7_9EUKA</name>
<keyword evidence="3" id="KW-1185">Reference proteome</keyword>
<evidence type="ECO:0000313" key="2">
    <source>
        <dbReference type="EMBL" id="GIQ89936.1"/>
    </source>
</evidence>
<evidence type="ECO:0000256" key="1">
    <source>
        <dbReference type="SAM" id="MobiDB-lite"/>
    </source>
</evidence>
<comment type="caution">
    <text evidence="2">The sequence shown here is derived from an EMBL/GenBank/DDBJ whole genome shotgun (WGS) entry which is preliminary data.</text>
</comment>
<gene>
    <name evidence="2" type="ORF">KIPB_012555</name>
</gene>
<dbReference type="EMBL" id="BDIP01005592">
    <property type="protein sequence ID" value="GIQ89936.1"/>
    <property type="molecule type" value="Genomic_DNA"/>
</dbReference>
<feature type="non-terminal residue" evidence="2">
    <location>
        <position position="1"/>
    </location>
</feature>
<dbReference type="Proteomes" id="UP000265618">
    <property type="component" value="Unassembled WGS sequence"/>
</dbReference>
<accession>A0A9K3GPL7</accession>
<reference evidence="2 3" key="1">
    <citation type="journal article" date="2018" name="PLoS ONE">
        <title>The draft genome of Kipferlia bialata reveals reductive genome evolution in fornicate parasites.</title>
        <authorList>
            <person name="Tanifuji G."/>
            <person name="Takabayashi S."/>
            <person name="Kume K."/>
            <person name="Takagi M."/>
            <person name="Nakayama T."/>
            <person name="Kamikawa R."/>
            <person name="Inagaki Y."/>
            <person name="Hashimoto T."/>
        </authorList>
    </citation>
    <scope>NUCLEOTIDE SEQUENCE [LARGE SCALE GENOMIC DNA]</scope>
    <source>
        <strain evidence="2">NY0173</strain>
    </source>
</reference>
<protein>
    <submittedName>
        <fullName evidence="2">Uncharacterized protein</fullName>
    </submittedName>
</protein>
<evidence type="ECO:0000313" key="3">
    <source>
        <dbReference type="Proteomes" id="UP000265618"/>
    </source>
</evidence>